<name>A0A0B7HTF0_9FLAO</name>
<evidence type="ECO:0000256" key="2">
    <source>
        <dbReference type="ARBA" id="ARBA00004370"/>
    </source>
</evidence>
<feature type="binding site" evidence="11">
    <location>
        <position position="217"/>
    </location>
    <ligand>
        <name>FMN</name>
        <dbReference type="ChEBI" id="CHEBI:58210"/>
    </ligand>
</feature>
<dbReference type="InterPro" id="IPR012135">
    <property type="entry name" value="Dihydroorotate_DH_1_2"/>
</dbReference>
<organism evidence="12 13">
    <name type="scientific">Capnocytophaga canimorsus</name>
    <dbReference type="NCBI Taxonomy" id="28188"/>
    <lineage>
        <taxon>Bacteria</taxon>
        <taxon>Pseudomonadati</taxon>
        <taxon>Bacteroidota</taxon>
        <taxon>Flavobacteriia</taxon>
        <taxon>Flavobacteriales</taxon>
        <taxon>Flavobacteriaceae</taxon>
        <taxon>Capnocytophaga</taxon>
    </lineage>
</organism>
<dbReference type="GeneID" id="69580089"/>
<dbReference type="UniPathway" id="UPA00070">
    <property type="reaction ID" value="UER00946"/>
</dbReference>
<dbReference type="NCBIfam" id="NF003645">
    <property type="entry name" value="PRK05286.1-2"/>
    <property type="match status" value="1"/>
</dbReference>
<dbReference type="CDD" id="cd04738">
    <property type="entry name" value="DHOD_2_like"/>
    <property type="match status" value="1"/>
</dbReference>
<feature type="binding site" evidence="11">
    <location>
        <begin position="116"/>
        <end position="120"/>
    </location>
    <ligand>
        <name>substrate</name>
    </ligand>
</feature>
<feature type="active site" description="Nucleophile" evidence="11">
    <location>
        <position position="179"/>
    </location>
</feature>
<dbReference type="GO" id="GO:0106430">
    <property type="term" value="F:dihydroorotate dehydrogenase (quinone) activity"/>
    <property type="evidence" value="ECO:0007669"/>
    <property type="project" value="UniProtKB-EC"/>
</dbReference>
<evidence type="ECO:0000313" key="13">
    <source>
        <dbReference type="Proteomes" id="UP000044026"/>
    </source>
</evidence>
<evidence type="ECO:0000256" key="6">
    <source>
        <dbReference type="ARBA" id="ARBA00022643"/>
    </source>
</evidence>
<feature type="binding site" evidence="11">
    <location>
        <position position="91"/>
    </location>
    <ligand>
        <name>FMN</name>
        <dbReference type="ChEBI" id="CHEBI:58210"/>
    </ligand>
</feature>
<keyword evidence="8 11" id="KW-0560">Oxidoreductase</keyword>
<dbReference type="EC" id="1.3.5.2" evidence="11"/>
<dbReference type="GO" id="GO:0006207">
    <property type="term" value="P:'de novo' pyrimidine nucleobase biosynthetic process"/>
    <property type="evidence" value="ECO:0007669"/>
    <property type="project" value="UniProtKB-UniRule"/>
</dbReference>
<feature type="binding site" evidence="11">
    <location>
        <begin position="317"/>
        <end position="318"/>
    </location>
    <ligand>
        <name>FMN</name>
        <dbReference type="ChEBI" id="CHEBI:58210"/>
    </ligand>
</feature>
<dbReference type="Gene3D" id="3.20.20.70">
    <property type="entry name" value="Aldolase class I"/>
    <property type="match status" value="1"/>
</dbReference>
<accession>A0A0B7HTF0</accession>
<comment type="cofactor">
    <cofactor evidence="11">
        <name>FMN</name>
        <dbReference type="ChEBI" id="CHEBI:58210"/>
    </cofactor>
    <text evidence="11">Binds 1 FMN per subunit.</text>
</comment>
<evidence type="ECO:0000256" key="4">
    <source>
        <dbReference type="ARBA" id="ARBA00005359"/>
    </source>
</evidence>
<dbReference type="GO" id="GO:0044205">
    <property type="term" value="P:'de novo' UMP biosynthetic process"/>
    <property type="evidence" value="ECO:0007669"/>
    <property type="project" value="UniProtKB-UniRule"/>
</dbReference>
<keyword evidence="6 11" id="KW-0288">FMN</keyword>
<comment type="function">
    <text evidence="1 11">Catalyzes the conversion of dihydroorotate to orotate with quinone as electron acceptor.</text>
</comment>
<evidence type="ECO:0000256" key="9">
    <source>
        <dbReference type="ARBA" id="ARBA00023136"/>
    </source>
</evidence>
<evidence type="ECO:0000256" key="5">
    <source>
        <dbReference type="ARBA" id="ARBA00022630"/>
    </source>
</evidence>
<sequence length="341" mass="37896">MYKQIIRPLLFLSDPEKAHHFVFNFLKMVHKVPGVPTLIRKIHQIKHPALEREVFGLKFKNPVGLAAGLDKDAKLYKELSNLGFGFIEIGTVTPKPQSGNPKKRLFRLKADSAIINRMGFNNEGVQAAVKRLKSNKNVLIGGNIGKNKVTPNEKATDDYCICFDALFDYVDYFVVNVSSPNTPNLRTLQEKEPLTQLLNTLQQRNVQKVKPKPILLKIAPDLTDEQLLDIIDIVKETQIAGVIATNTTIAREGLKSSESQEIGGLSGKPLKHRSTEVIRFLSEKSQKAFPIIGVGGIHSAADAIEKLEAGASLVQLYTGFIYEGAGLIKQINRHIIQMNKK</sequence>
<evidence type="ECO:0000256" key="11">
    <source>
        <dbReference type="HAMAP-Rule" id="MF_00225"/>
    </source>
</evidence>
<feature type="binding site" evidence="11">
    <location>
        <position position="143"/>
    </location>
    <ligand>
        <name>FMN</name>
        <dbReference type="ChEBI" id="CHEBI:58210"/>
    </ligand>
</feature>
<dbReference type="PANTHER" id="PTHR48109">
    <property type="entry name" value="DIHYDROOROTATE DEHYDROGENASE (QUINONE), MITOCHONDRIAL-RELATED"/>
    <property type="match status" value="1"/>
</dbReference>
<evidence type="ECO:0000313" key="12">
    <source>
        <dbReference type="EMBL" id="CEN40783.1"/>
    </source>
</evidence>
<comment type="subcellular location">
    <subcellularLocation>
        <location evidence="11">Cell membrane</location>
        <topology evidence="11">Peripheral membrane protein</topology>
    </subcellularLocation>
    <subcellularLocation>
        <location evidence="2">Membrane</location>
    </subcellularLocation>
</comment>
<comment type="subunit">
    <text evidence="11">Monomer.</text>
</comment>
<protein>
    <recommendedName>
        <fullName evidence="11">Dihydroorotate dehydrogenase (quinone)</fullName>
        <ecNumber evidence="11">1.3.5.2</ecNumber>
    </recommendedName>
    <alternativeName>
        <fullName evidence="11">DHOdehase</fullName>
        <shortName evidence="11">DHOD</shortName>
        <shortName evidence="11">DHODase</shortName>
    </alternativeName>
    <alternativeName>
        <fullName evidence="11">Dihydroorotate oxidase</fullName>
    </alternativeName>
</protein>
<comment type="pathway">
    <text evidence="3 11">Pyrimidine metabolism; UMP biosynthesis via de novo pathway; orotate from (S)-dihydroorotate (quinone route): step 1/1.</text>
</comment>
<dbReference type="PROSITE" id="PS00912">
    <property type="entry name" value="DHODEHASE_2"/>
    <property type="match status" value="1"/>
</dbReference>
<dbReference type="InterPro" id="IPR050074">
    <property type="entry name" value="DHO_dehydrogenase"/>
</dbReference>
<dbReference type="Pfam" id="PF01180">
    <property type="entry name" value="DHO_dh"/>
    <property type="match status" value="1"/>
</dbReference>
<dbReference type="AlphaFoldDB" id="A0A0B7HTF0"/>
<feature type="binding site" evidence="11">
    <location>
        <position position="296"/>
    </location>
    <ligand>
        <name>FMN</name>
        <dbReference type="ChEBI" id="CHEBI:58210"/>
    </ligand>
</feature>
<comment type="catalytic activity">
    <reaction evidence="10 11">
        <text>(S)-dihydroorotate + a quinone = orotate + a quinol</text>
        <dbReference type="Rhea" id="RHEA:30187"/>
        <dbReference type="ChEBI" id="CHEBI:24646"/>
        <dbReference type="ChEBI" id="CHEBI:30839"/>
        <dbReference type="ChEBI" id="CHEBI:30864"/>
        <dbReference type="ChEBI" id="CHEBI:132124"/>
        <dbReference type="EC" id="1.3.5.2"/>
    </reaction>
</comment>
<keyword evidence="5 11" id="KW-0285">Flavoprotein</keyword>
<gene>
    <name evidence="11 12" type="primary">pyrD</name>
    <name evidence="12" type="ORF">CCAN12_790116</name>
</gene>
<dbReference type="HAMAP" id="MF_00225">
    <property type="entry name" value="DHO_dh_type2"/>
    <property type="match status" value="1"/>
</dbReference>
<proteinExistence type="inferred from homology"/>
<dbReference type="PIRSF" id="PIRSF000164">
    <property type="entry name" value="DHO_oxidase"/>
    <property type="match status" value="1"/>
</dbReference>
<feature type="binding site" evidence="11">
    <location>
        <position position="181"/>
    </location>
    <ligand>
        <name>substrate</name>
    </ligand>
</feature>
<evidence type="ECO:0000256" key="7">
    <source>
        <dbReference type="ARBA" id="ARBA00022975"/>
    </source>
</evidence>
<dbReference type="NCBIfam" id="NF003652">
    <property type="entry name" value="PRK05286.2-5"/>
    <property type="match status" value="1"/>
</dbReference>
<dbReference type="RefSeq" id="WP_042001850.1">
    <property type="nucleotide sequence ID" value="NZ_CP022382.1"/>
</dbReference>
<dbReference type="InterPro" id="IPR001295">
    <property type="entry name" value="Dihydroorotate_DH_CS"/>
</dbReference>
<feature type="binding site" evidence="11">
    <location>
        <begin position="246"/>
        <end position="247"/>
    </location>
    <ligand>
        <name>substrate</name>
    </ligand>
</feature>
<keyword evidence="11" id="KW-1003">Cell membrane</keyword>
<evidence type="ECO:0000256" key="8">
    <source>
        <dbReference type="ARBA" id="ARBA00023002"/>
    </source>
</evidence>
<comment type="similarity">
    <text evidence="4 11">Belongs to the dihydroorotate dehydrogenase family. Type 2 subfamily.</text>
</comment>
<evidence type="ECO:0000256" key="1">
    <source>
        <dbReference type="ARBA" id="ARBA00003125"/>
    </source>
</evidence>
<dbReference type="InterPro" id="IPR005719">
    <property type="entry name" value="Dihydroorotate_DH_2"/>
</dbReference>
<feature type="binding site" evidence="11">
    <location>
        <position position="245"/>
    </location>
    <ligand>
        <name>FMN</name>
        <dbReference type="ChEBI" id="CHEBI:58210"/>
    </ligand>
</feature>
<feature type="binding site" evidence="11">
    <location>
        <position position="176"/>
    </location>
    <ligand>
        <name>substrate</name>
    </ligand>
</feature>
<reference evidence="12 13" key="1">
    <citation type="submission" date="2015-01" db="EMBL/GenBank/DDBJ databases">
        <authorList>
            <person name="Xiang T."/>
            <person name="Song Y."/>
            <person name="Huang L."/>
            <person name="Wang B."/>
            <person name="Wu P."/>
        </authorList>
    </citation>
    <scope>NUCLEOTIDE SEQUENCE [LARGE SCALE GENOMIC DNA]</scope>
    <source>
        <strain evidence="12 13">Cc12</strain>
    </source>
</reference>
<dbReference type="InterPro" id="IPR013785">
    <property type="entry name" value="Aldolase_TIM"/>
</dbReference>
<evidence type="ECO:0000256" key="3">
    <source>
        <dbReference type="ARBA" id="ARBA00005161"/>
    </source>
</evidence>
<feature type="binding site" evidence="11">
    <location>
        <position position="176"/>
    </location>
    <ligand>
        <name>FMN</name>
        <dbReference type="ChEBI" id="CHEBI:58210"/>
    </ligand>
</feature>
<dbReference type="NCBIfam" id="TIGR01036">
    <property type="entry name" value="pyrD_sub2"/>
    <property type="match status" value="1"/>
</dbReference>
<dbReference type="InterPro" id="IPR005720">
    <property type="entry name" value="Dihydroorotate_DH_cat"/>
</dbReference>
<dbReference type="EMBL" id="CDOE01000077">
    <property type="protein sequence ID" value="CEN40783.1"/>
    <property type="molecule type" value="Genomic_DNA"/>
</dbReference>
<feature type="binding site" evidence="11">
    <location>
        <position position="267"/>
    </location>
    <ligand>
        <name>FMN</name>
        <dbReference type="ChEBI" id="CHEBI:58210"/>
    </ligand>
</feature>
<dbReference type="GO" id="GO:0005886">
    <property type="term" value="C:plasma membrane"/>
    <property type="evidence" value="ECO:0007669"/>
    <property type="project" value="UniProtKB-SubCell"/>
</dbReference>
<feature type="binding site" evidence="11">
    <location>
        <position position="71"/>
    </location>
    <ligand>
        <name>substrate</name>
    </ligand>
</feature>
<dbReference type="SUPFAM" id="SSF51395">
    <property type="entry name" value="FMN-linked oxidoreductases"/>
    <property type="match status" value="1"/>
</dbReference>
<keyword evidence="9 11" id="KW-0472">Membrane</keyword>
<evidence type="ECO:0000256" key="10">
    <source>
        <dbReference type="ARBA" id="ARBA00048639"/>
    </source>
</evidence>
<feature type="binding site" evidence="11">
    <location>
        <begin position="67"/>
        <end position="71"/>
    </location>
    <ligand>
        <name>FMN</name>
        <dbReference type="ChEBI" id="CHEBI:58210"/>
    </ligand>
</feature>
<keyword evidence="7 11" id="KW-0665">Pyrimidine biosynthesis</keyword>
<dbReference type="Proteomes" id="UP000044026">
    <property type="component" value="Unassembled WGS sequence"/>
</dbReference>
<dbReference type="GO" id="GO:0005737">
    <property type="term" value="C:cytoplasm"/>
    <property type="evidence" value="ECO:0007669"/>
    <property type="project" value="InterPro"/>
</dbReference>
<dbReference type="PANTHER" id="PTHR48109:SF4">
    <property type="entry name" value="DIHYDROOROTATE DEHYDROGENASE (QUINONE), MITOCHONDRIAL"/>
    <property type="match status" value="1"/>
</dbReference>